<dbReference type="GO" id="GO:0003677">
    <property type="term" value="F:DNA binding"/>
    <property type="evidence" value="ECO:0007669"/>
    <property type="project" value="InterPro"/>
</dbReference>
<dbReference type="GO" id="GO:0006354">
    <property type="term" value="P:DNA-templated transcription elongation"/>
    <property type="evidence" value="ECO:0007669"/>
    <property type="project" value="TreeGrafter"/>
</dbReference>
<dbReference type="InterPro" id="IPR036953">
    <property type="entry name" value="GreA/GreB_C_sf"/>
</dbReference>
<comment type="caution">
    <text evidence="2">The sequence shown here is derived from an EMBL/GenBank/DDBJ whole genome shotgun (WGS) entry which is preliminary data.</text>
</comment>
<name>A0A562ZJC5_9BURK</name>
<keyword evidence="2" id="KW-0648">Protein biosynthesis</keyword>
<evidence type="ECO:0000313" key="2">
    <source>
        <dbReference type="EMBL" id="TWO68511.1"/>
    </source>
</evidence>
<dbReference type="Gene3D" id="3.10.50.30">
    <property type="entry name" value="Transcription elongation factor, GreA/GreB, C-terminal domain"/>
    <property type="match status" value="1"/>
</dbReference>
<reference evidence="2 3" key="1">
    <citation type="submission" date="2019-07" db="EMBL/GenBank/DDBJ databases">
        <title>Caenimonas sedimenti sp. nov., isolated from activated sludge.</title>
        <authorList>
            <person name="Xu J."/>
        </authorList>
    </citation>
    <scope>NUCLEOTIDE SEQUENCE [LARGE SCALE GENOMIC DNA]</scope>
    <source>
        <strain evidence="2 3">HX-9-20</strain>
    </source>
</reference>
<proteinExistence type="predicted"/>
<dbReference type="InterPro" id="IPR001437">
    <property type="entry name" value="Tscrpt_elong_fac_GreA/B_C"/>
</dbReference>
<protein>
    <submittedName>
        <fullName evidence="2">Transcription elongation factor GreAB</fullName>
    </submittedName>
</protein>
<dbReference type="GO" id="GO:0032784">
    <property type="term" value="P:regulation of DNA-templated transcription elongation"/>
    <property type="evidence" value="ECO:0007669"/>
    <property type="project" value="InterPro"/>
</dbReference>
<sequence>MAAVLAPERTLTQIDYVRLTRLLTEQPASLNAGTLDELLAVSELVASPSVAPDVVTMYSQIVVADETDGARMKIALCYPDHAEPAAGFISVLAPLGTALLGLRVGDVARWAGPGGQLHATRVVEMLFQPEATGDYTT</sequence>
<dbReference type="AlphaFoldDB" id="A0A562ZJC5"/>
<dbReference type="PANTHER" id="PTHR30437:SF5">
    <property type="entry name" value="REGULATOR OF NUCLEOSIDE DIPHOSPHATE KINASE"/>
    <property type="match status" value="1"/>
</dbReference>
<dbReference type="EMBL" id="VOBQ01000019">
    <property type="protein sequence ID" value="TWO68511.1"/>
    <property type="molecule type" value="Genomic_DNA"/>
</dbReference>
<feature type="domain" description="Transcription elongation factor GreA/GreB C-terminal" evidence="1">
    <location>
        <begin position="52"/>
        <end position="119"/>
    </location>
</feature>
<dbReference type="Proteomes" id="UP000318199">
    <property type="component" value="Unassembled WGS sequence"/>
</dbReference>
<dbReference type="PANTHER" id="PTHR30437">
    <property type="entry name" value="TRANSCRIPTION ELONGATION FACTOR GREA"/>
    <property type="match status" value="1"/>
</dbReference>
<organism evidence="2 3">
    <name type="scientific">Caenimonas sedimenti</name>
    <dbReference type="NCBI Taxonomy" id="2596921"/>
    <lineage>
        <taxon>Bacteria</taxon>
        <taxon>Pseudomonadati</taxon>
        <taxon>Pseudomonadota</taxon>
        <taxon>Betaproteobacteria</taxon>
        <taxon>Burkholderiales</taxon>
        <taxon>Comamonadaceae</taxon>
        <taxon>Caenimonas</taxon>
    </lineage>
</organism>
<dbReference type="Pfam" id="PF01272">
    <property type="entry name" value="GreA_GreB"/>
    <property type="match status" value="1"/>
</dbReference>
<gene>
    <name evidence="2" type="ORF">FN976_23045</name>
</gene>
<dbReference type="OrthoDB" id="192847at2"/>
<dbReference type="GO" id="GO:0070063">
    <property type="term" value="F:RNA polymerase binding"/>
    <property type="evidence" value="ECO:0007669"/>
    <property type="project" value="InterPro"/>
</dbReference>
<dbReference type="GO" id="GO:0003746">
    <property type="term" value="F:translation elongation factor activity"/>
    <property type="evidence" value="ECO:0007669"/>
    <property type="project" value="UniProtKB-KW"/>
</dbReference>
<dbReference type="InterPro" id="IPR023459">
    <property type="entry name" value="Tscrpt_elong_fac_GreA/B_fam"/>
</dbReference>
<evidence type="ECO:0000259" key="1">
    <source>
        <dbReference type="Pfam" id="PF01272"/>
    </source>
</evidence>
<dbReference type="SUPFAM" id="SSF54534">
    <property type="entry name" value="FKBP-like"/>
    <property type="match status" value="1"/>
</dbReference>
<keyword evidence="3" id="KW-1185">Reference proteome</keyword>
<accession>A0A562ZJC5</accession>
<evidence type="ECO:0000313" key="3">
    <source>
        <dbReference type="Proteomes" id="UP000318199"/>
    </source>
</evidence>
<dbReference type="RefSeq" id="WP_145895426.1">
    <property type="nucleotide sequence ID" value="NZ_VOBQ01000019.1"/>
</dbReference>
<keyword evidence="2" id="KW-0251">Elongation factor</keyword>